<gene>
    <name evidence="1" type="ORF">UFOVP901_30</name>
</gene>
<accession>A0A6J5PLI5</accession>
<dbReference type="EMBL" id="LR796852">
    <property type="protein sequence ID" value="CAB4170038.1"/>
    <property type="molecule type" value="Genomic_DNA"/>
</dbReference>
<evidence type="ECO:0000313" key="1">
    <source>
        <dbReference type="EMBL" id="CAB4170038.1"/>
    </source>
</evidence>
<name>A0A6J5PLI5_9CAUD</name>
<protein>
    <submittedName>
        <fullName evidence="1">Uncharacterized protein</fullName>
    </submittedName>
</protein>
<organism evidence="1">
    <name type="scientific">uncultured Caudovirales phage</name>
    <dbReference type="NCBI Taxonomy" id="2100421"/>
    <lineage>
        <taxon>Viruses</taxon>
        <taxon>Duplodnaviria</taxon>
        <taxon>Heunggongvirae</taxon>
        <taxon>Uroviricota</taxon>
        <taxon>Caudoviricetes</taxon>
        <taxon>Peduoviridae</taxon>
        <taxon>Maltschvirus</taxon>
        <taxon>Maltschvirus maltsch</taxon>
    </lineage>
</organism>
<proteinExistence type="predicted"/>
<sequence length="482" mass="54262">MSATVTTYGYLDLPYLNDPYGAGLSTYAFPFQVKRQIDSTRDVNAQIQRIAAAIHNVDVQINRNVSSIHNVGTQISEVINSYKEINAQINRNTSTEHDALIQINRLLSTTYTKLAEINRGKLLHATCDDAGYLTDAYLTFGYLVRTFCVTLGAQVNRINTVEHPIDGQVQRQISTTRDFKAQVQRQIDAQHTALMQVDRVKITVKGAQILFALYNTYNLRILCDFPSRGTTGTNWTASSTAAGDFSVYNLNTDIVEQIWRSVSGVKTGVVLTCDTEIAQGVFLDTLAMLNHNLTRSATVQLQASNDAGFSTIGFDENLEVLDDVNLYYIAPTLPQVSFRYWRFIINDSTNTNDSLQIGTIVFGPSVIFQGECFVDQVQRGTKHFSDKIETEGFTNVSNDRALKYSTQLEFKFLNFQKGNYRNIRNIFRTARTSLKCLWIPTPQFPERFAVFGKLTQIPVETHKVISEDADYVSFNLEVDESL</sequence>
<reference evidence="1" key="1">
    <citation type="submission" date="2020-05" db="EMBL/GenBank/DDBJ databases">
        <authorList>
            <person name="Chiriac C."/>
            <person name="Salcher M."/>
            <person name="Ghai R."/>
            <person name="Kavagutti S V."/>
        </authorList>
    </citation>
    <scope>NUCLEOTIDE SEQUENCE</scope>
</reference>